<feature type="chain" id="PRO_5035854503" evidence="1">
    <location>
        <begin position="20"/>
        <end position="84"/>
    </location>
</feature>
<keyword evidence="1" id="KW-0732">Signal</keyword>
<name>A0A8S1GYZ7_9PELO</name>
<evidence type="ECO:0000313" key="3">
    <source>
        <dbReference type="Proteomes" id="UP000835052"/>
    </source>
</evidence>
<keyword evidence="3" id="KW-1185">Reference proteome</keyword>
<dbReference type="AlphaFoldDB" id="A0A8S1GYZ7"/>
<dbReference type="Proteomes" id="UP000835052">
    <property type="component" value="Unassembled WGS sequence"/>
</dbReference>
<reference evidence="2" key="1">
    <citation type="submission" date="2020-10" db="EMBL/GenBank/DDBJ databases">
        <authorList>
            <person name="Kikuchi T."/>
        </authorList>
    </citation>
    <scope>NUCLEOTIDE SEQUENCE</scope>
    <source>
        <strain evidence="2">NKZ352</strain>
    </source>
</reference>
<feature type="signal peptide" evidence="1">
    <location>
        <begin position="1"/>
        <end position="19"/>
    </location>
</feature>
<dbReference type="EMBL" id="CAJGYM010000009">
    <property type="protein sequence ID" value="CAD6188709.1"/>
    <property type="molecule type" value="Genomic_DNA"/>
</dbReference>
<evidence type="ECO:0000313" key="2">
    <source>
        <dbReference type="EMBL" id="CAD6188709.1"/>
    </source>
</evidence>
<protein>
    <submittedName>
        <fullName evidence="2">Uncharacterized protein</fullName>
    </submittedName>
</protein>
<organism evidence="2 3">
    <name type="scientific">Caenorhabditis auriculariae</name>
    <dbReference type="NCBI Taxonomy" id="2777116"/>
    <lineage>
        <taxon>Eukaryota</taxon>
        <taxon>Metazoa</taxon>
        <taxon>Ecdysozoa</taxon>
        <taxon>Nematoda</taxon>
        <taxon>Chromadorea</taxon>
        <taxon>Rhabditida</taxon>
        <taxon>Rhabditina</taxon>
        <taxon>Rhabditomorpha</taxon>
        <taxon>Rhabditoidea</taxon>
        <taxon>Rhabditidae</taxon>
        <taxon>Peloderinae</taxon>
        <taxon>Caenorhabditis</taxon>
    </lineage>
</organism>
<evidence type="ECO:0000256" key="1">
    <source>
        <dbReference type="SAM" id="SignalP"/>
    </source>
</evidence>
<comment type="caution">
    <text evidence="2">The sequence shown here is derived from an EMBL/GenBank/DDBJ whole genome shotgun (WGS) entry which is preliminary data.</text>
</comment>
<gene>
    <name evidence="2" type="ORF">CAUJ_LOCUS4628</name>
</gene>
<accession>A0A8S1GYZ7</accession>
<sequence length="84" mass="9523">MRSAIFLLFVFLFFAGIRTAPTKTANKHHHGAIATNVTGVYILADDLTPEERQKLNLAAQKEYLEDIEFEKKAMALGVKRSRQM</sequence>
<proteinExistence type="predicted"/>